<dbReference type="Proteomes" id="UP000652681">
    <property type="component" value="Unassembled WGS sequence"/>
</dbReference>
<keyword evidence="1" id="KW-0732">Signal</keyword>
<organism evidence="2 3">
    <name type="scientific">Taishania pollutisoli</name>
    <dbReference type="NCBI Taxonomy" id="2766479"/>
    <lineage>
        <taxon>Bacteria</taxon>
        <taxon>Pseudomonadati</taxon>
        <taxon>Bacteroidota</taxon>
        <taxon>Flavobacteriia</taxon>
        <taxon>Flavobacteriales</taxon>
        <taxon>Crocinitomicaceae</taxon>
        <taxon>Taishania</taxon>
    </lineage>
</organism>
<evidence type="ECO:0000313" key="2">
    <source>
        <dbReference type="EMBL" id="MBC9812573.1"/>
    </source>
</evidence>
<keyword evidence="3" id="KW-1185">Reference proteome</keyword>
<dbReference type="AlphaFoldDB" id="A0A8J6PPS2"/>
<accession>A0A8J6PPS2</accession>
<feature type="chain" id="PRO_5035305276" evidence="1">
    <location>
        <begin position="22"/>
        <end position="136"/>
    </location>
</feature>
<name>A0A8J6PPS2_9FLAO</name>
<reference evidence="2" key="1">
    <citation type="submission" date="2020-09" db="EMBL/GenBank/DDBJ databases">
        <title>Taishania pollutisoli gen. nov., sp. nov., Isolated from Tetrabromobisphenol A-Contaminated Soil.</title>
        <authorList>
            <person name="Chen Q."/>
        </authorList>
    </citation>
    <scope>NUCLEOTIDE SEQUENCE</scope>
    <source>
        <strain evidence="2">CZZ-1</strain>
    </source>
</reference>
<dbReference type="RefSeq" id="WP_163492759.1">
    <property type="nucleotide sequence ID" value="NZ_JACVEL010000005.1"/>
</dbReference>
<proteinExistence type="predicted"/>
<dbReference type="EMBL" id="JACVEL010000005">
    <property type="protein sequence ID" value="MBC9812573.1"/>
    <property type="molecule type" value="Genomic_DNA"/>
</dbReference>
<sequence>MKNMLSLCLLILAFVPFSSTAQLDSASVNTYFETVTVQLEGLDSTATVKAIKTETWVNDFDFFGEIIVTAYDQETDYPVHKIKHTAQSILDNNLYNSGIITINIQHGVEEEREYRVEVIVRDYQGMNYPIISKTVH</sequence>
<comment type="caution">
    <text evidence="2">The sequence shown here is derived from an EMBL/GenBank/DDBJ whole genome shotgun (WGS) entry which is preliminary data.</text>
</comment>
<protein>
    <submittedName>
        <fullName evidence="2">Uncharacterized protein</fullName>
    </submittedName>
</protein>
<evidence type="ECO:0000313" key="3">
    <source>
        <dbReference type="Proteomes" id="UP000652681"/>
    </source>
</evidence>
<gene>
    <name evidence="2" type="ORF">H9Y05_08835</name>
</gene>
<feature type="signal peptide" evidence="1">
    <location>
        <begin position="1"/>
        <end position="21"/>
    </location>
</feature>
<evidence type="ECO:0000256" key="1">
    <source>
        <dbReference type="SAM" id="SignalP"/>
    </source>
</evidence>